<keyword evidence="2" id="KW-1185">Reference proteome</keyword>
<proteinExistence type="predicted"/>
<dbReference type="Proteomes" id="UP000009138">
    <property type="component" value="Unassembled WGS sequence"/>
</dbReference>
<dbReference type="EMBL" id="CH476738">
    <property type="protein sequence ID" value="EIE84883.1"/>
    <property type="molecule type" value="Genomic_DNA"/>
</dbReference>
<dbReference type="GeneID" id="93616559"/>
<accession>I1C8V3</accession>
<reference evidence="1 2" key="1">
    <citation type="journal article" date="2009" name="PLoS Genet.">
        <title>Genomic analysis of the basal lineage fungus Rhizopus oryzae reveals a whole-genome duplication.</title>
        <authorList>
            <person name="Ma L.-J."/>
            <person name="Ibrahim A.S."/>
            <person name="Skory C."/>
            <person name="Grabherr M.G."/>
            <person name="Burger G."/>
            <person name="Butler M."/>
            <person name="Elias M."/>
            <person name="Idnurm A."/>
            <person name="Lang B.F."/>
            <person name="Sone T."/>
            <person name="Abe A."/>
            <person name="Calvo S.E."/>
            <person name="Corrochano L.M."/>
            <person name="Engels R."/>
            <person name="Fu J."/>
            <person name="Hansberg W."/>
            <person name="Kim J.-M."/>
            <person name="Kodira C.D."/>
            <person name="Koehrsen M.J."/>
            <person name="Liu B."/>
            <person name="Miranda-Saavedra D."/>
            <person name="O'Leary S."/>
            <person name="Ortiz-Castellanos L."/>
            <person name="Poulter R."/>
            <person name="Rodriguez-Romero J."/>
            <person name="Ruiz-Herrera J."/>
            <person name="Shen Y.-Q."/>
            <person name="Zeng Q."/>
            <person name="Galagan J."/>
            <person name="Birren B.W."/>
            <person name="Cuomo C.A."/>
            <person name="Wickes B.L."/>
        </authorList>
    </citation>
    <scope>NUCLEOTIDE SEQUENCE [LARGE SCALE GENOMIC DNA]</scope>
    <source>
        <strain evidence="2">RA 99-880 / ATCC MYA-4621 / FGSC 9543 / NRRL 43880</strain>
    </source>
</reference>
<evidence type="ECO:0000313" key="1">
    <source>
        <dbReference type="EMBL" id="EIE84883.1"/>
    </source>
</evidence>
<dbReference type="VEuPathDB" id="FungiDB:RO3G_09593"/>
<protein>
    <submittedName>
        <fullName evidence="1">Uncharacterized protein</fullName>
    </submittedName>
</protein>
<dbReference type="RefSeq" id="XP_067520279.1">
    <property type="nucleotide sequence ID" value="XM_067664178.1"/>
</dbReference>
<evidence type="ECO:0000313" key="2">
    <source>
        <dbReference type="Proteomes" id="UP000009138"/>
    </source>
</evidence>
<dbReference type="AlphaFoldDB" id="I1C8V3"/>
<organism evidence="1 2">
    <name type="scientific">Rhizopus delemar (strain RA 99-880 / ATCC MYA-4621 / FGSC 9543 / NRRL 43880)</name>
    <name type="common">Mucormycosis agent</name>
    <name type="synonym">Rhizopus arrhizus var. delemar</name>
    <dbReference type="NCBI Taxonomy" id="246409"/>
    <lineage>
        <taxon>Eukaryota</taxon>
        <taxon>Fungi</taxon>
        <taxon>Fungi incertae sedis</taxon>
        <taxon>Mucoromycota</taxon>
        <taxon>Mucoromycotina</taxon>
        <taxon>Mucoromycetes</taxon>
        <taxon>Mucorales</taxon>
        <taxon>Mucorineae</taxon>
        <taxon>Rhizopodaceae</taxon>
        <taxon>Rhizopus</taxon>
    </lineage>
</organism>
<gene>
    <name evidence="1" type="ORF">RO3G_09593</name>
</gene>
<dbReference type="InParanoid" id="I1C8V3"/>
<name>I1C8V3_RHIO9</name>
<sequence>MSNNNKRVRLSFSKIELLDQSATSQFNQTELGEWAIKKFNLDQLLVQ</sequence>